<feature type="transmembrane region" description="Helical" evidence="1">
    <location>
        <begin position="6"/>
        <end position="24"/>
    </location>
</feature>
<evidence type="ECO:0000313" key="2">
    <source>
        <dbReference type="EMBL" id="NWF47930.1"/>
    </source>
</evidence>
<dbReference type="NCBIfam" id="TIGR02115">
    <property type="entry name" value="potass_kdpF"/>
    <property type="match status" value="1"/>
</dbReference>
<sequence>MNGWTQLAALLAGGLLIYLVAVLLRPEDFS</sequence>
<dbReference type="GO" id="GO:0008556">
    <property type="term" value="F:P-type potassium transmembrane transporter activity"/>
    <property type="evidence" value="ECO:0007669"/>
    <property type="project" value="InterPro"/>
</dbReference>
<accession>A0A7Y8GZX4</accession>
<dbReference type="Pfam" id="PF09604">
    <property type="entry name" value="Potass_KdpF"/>
    <property type="match status" value="1"/>
</dbReference>
<gene>
    <name evidence="2" type="primary">kdpF</name>
    <name evidence="2" type="ORF">F3K02_22135</name>
</gene>
<keyword evidence="1" id="KW-1133">Transmembrane helix</keyword>
<dbReference type="EMBL" id="VYGV01000025">
    <property type="protein sequence ID" value="NWF47930.1"/>
    <property type="molecule type" value="Genomic_DNA"/>
</dbReference>
<dbReference type="Proteomes" id="UP000545507">
    <property type="component" value="Unassembled WGS sequence"/>
</dbReference>
<protein>
    <submittedName>
        <fullName evidence="2">K(+)-transporting ATPase subunit F</fullName>
    </submittedName>
</protein>
<keyword evidence="1" id="KW-0812">Transmembrane</keyword>
<dbReference type="AlphaFoldDB" id="A0A7Y8GZX4"/>
<organism evidence="2 3">
    <name type="scientific">Hydrogenophaga aromaticivorans</name>
    <dbReference type="NCBI Taxonomy" id="2610898"/>
    <lineage>
        <taxon>Bacteria</taxon>
        <taxon>Pseudomonadati</taxon>
        <taxon>Pseudomonadota</taxon>
        <taxon>Betaproteobacteria</taxon>
        <taxon>Burkholderiales</taxon>
        <taxon>Comamonadaceae</taxon>
        <taxon>Hydrogenophaga</taxon>
    </lineage>
</organism>
<dbReference type="GO" id="GO:0005886">
    <property type="term" value="C:plasma membrane"/>
    <property type="evidence" value="ECO:0007669"/>
    <property type="project" value="InterPro"/>
</dbReference>
<proteinExistence type="predicted"/>
<evidence type="ECO:0000313" key="3">
    <source>
        <dbReference type="Proteomes" id="UP000545507"/>
    </source>
</evidence>
<dbReference type="RefSeq" id="WP_177138027.1">
    <property type="nucleotide sequence ID" value="NZ_VYGV01000025.1"/>
</dbReference>
<evidence type="ECO:0000256" key="1">
    <source>
        <dbReference type="SAM" id="Phobius"/>
    </source>
</evidence>
<keyword evidence="3" id="KW-1185">Reference proteome</keyword>
<name>A0A7Y8GZX4_9BURK</name>
<dbReference type="InterPro" id="IPR011726">
    <property type="entry name" value="KdpF"/>
</dbReference>
<comment type="caution">
    <text evidence="2">The sequence shown here is derived from an EMBL/GenBank/DDBJ whole genome shotgun (WGS) entry which is preliminary data.</text>
</comment>
<keyword evidence="1" id="KW-0472">Membrane</keyword>
<reference evidence="2 3" key="1">
    <citation type="submission" date="2019-09" db="EMBL/GenBank/DDBJ databases">
        <title>Hydrogenophaga aromatica sp. nov., isolated from a para-xylene-degrading enrichment culture.</title>
        <authorList>
            <person name="Tancsics A."/>
            <person name="Banerjee S."/>
        </authorList>
    </citation>
    <scope>NUCLEOTIDE SEQUENCE [LARGE SCALE GENOMIC DNA]</scope>
    <source>
        <strain evidence="2 3">D2P1</strain>
    </source>
</reference>